<reference evidence="5 6" key="1">
    <citation type="submission" date="2019-02" db="EMBL/GenBank/DDBJ databases">
        <title>Paenibacillus sp. nov., isolated from surface-sterilized tissue of Thalictrum simplex L.</title>
        <authorList>
            <person name="Tuo L."/>
        </authorList>
    </citation>
    <scope>NUCLEOTIDE SEQUENCE [LARGE SCALE GENOMIC DNA]</scope>
    <source>
        <strain evidence="5 6">N2SHLJ1</strain>
    </source>
</reference>
<evidence type="ECO:0000313" key="6">
    <source>
        <dbReference type="Proteomes" id="UP000293142"/>
    </source>
</evidence>
<dbReference type="Proteomes" id="UP000293142">
    <property type="component" value="Unassembled WGS sequence"/>
</dbReference>
<dbReference type="AlphaFoldDB" id="A0A4V2J406"/>
<evidence type="ECO:0000313" key="5">
    <source>
        <dbReference type="EMBL" id="TBL76595.1"/>
    </source>
</evidence>
<keyword evidence="2" id="KW-0560">Oxidoreductase</keyword>
<name>A0A4V2J406_9BACL</name>
<sequence>MKEAGAMRFKDKVFIVTGGGTGIGRATAIRLASEGASVVIANRSEANARETLEQITGMAGKAIFVQTDVGQHDDIVRLVQAAVDTYGQLNGIVHSAAVESLHGVVDLPVEEWHRTINVNLTSAFLLGKYGIPLMIQAGGGAIVNVASVHAQATINQYAAYAASKGGLMALTRSMAIDYAKQGIRVNAVLPGATFTGMLNRFAELGGVMNANLHEAWKDEQPLGRIGEPGEIANLICFLASDEATFMIGSGVVIDGGMLAQL</sequence>
<dbReference type="InterPro" id="IPR002347">
    <property type="entry name" value="SDR_fam"/>
</dbReference>
<keyword evidence="3" id="KW-0520">NAD</keyword>
<evidence type="ECO:0000256" key="1">
    <source>
        <dbReference type="ARBA" id="ARBA00006484"/>
    </source>
</evidence>
<dbReference type="InterPro" id="IPR020904">
    <property type="entry name" value="Sc_DH/Rdtase_CS"/>
</dbReference>
<dbReference type="PANTHER" id="PTHR24321:SF8">
    <property type="entry name" value="ESTRADIOL 17-BETA-DEHYDROGENASE 8-RELATED"/>
    <property type="match status" value="1"/>
</dbReference>
<dbReference type="PRINTS" id="PR00081">
    <property type="entry name" value="GDHRDH"/>
</dbReference>
<dbReference type="InterPro" id="IPR036291">
    <property type="entry name" value="NAD(P)-bd_dom_sf"/>
</dbReference>
<dbReference type="FunFam" id="3.40.50.720:FF:000084">
    <property type="entry name" value="Short-chain dehydrogenase reductase"/>
    <property type="match status" value="1"/>
</dbReference>
<dbReference type="GO" id="GO:0016491">
    <property type="term" value="F:oxidoreductase activity"/>
    <property type="evidence" value="ECO:0007669"/>
    <property type="project" value="UniProtKB-KW"/>
</dbReference>
<proteinExistence type="inferred from homology"/>
<dbReference type="PRINTS" id="PR00080">
    <property type="entry name" value="SDRFAMILY"/>
</dbReference>
<accession>A0A4V2J406</accession>
<keyword evidence="6" id="KW-1185">Reference proteome</keyword>
<evidence type="ECO:0000259" key="4">
    <source>
        <dbReference type="SMART" id="SM00822"/>
    </source>
</evidence>
<organism evidence="5 6">
    <name type="scientific">Paenibacillus thalictri</name>
    <dbReference type="NCBI Taxonomy" id="2527873"/>
    <lineage>
        <taxon>Bacteria</taxon>
        <taxon>Bacillati</taxon>
        <taxon>Bacillota</taxon>
        <taxon>Bacilli</taxon>
        <taxon>Bacillales</taxon>
        <taxon>Paenibacillaceae</taxon>
        <taxon>Paenibacillus</taxon>
    </lineage>
</organism>
<feature type="domain" description="Ketoreductase" evidence="4">
    <location>
        <begin position="12"/>
        <end position="182"/>
    </location>
</feature>
<dbReference type="NCBIfam" id="NF005559">
    <property type="entry name" value="PRK07231.1"/>
    <property type="match status" value="1"/>
</dbReference>
<dbReference type="EMBL" id="SIRE01000013">
    <property type="protein sequence ID" value="TBL76595.1"/>
    <property type="molecule type" value="Genomic_DNA"/>
</dbReference>
<comment type="caution">
    <text evidence="5">The sequence shown here is derived from an EMBL/GenBank/DDBJ whole genome shotgun (WGS) entry which is preliminary data.</text>
</comment>
<protein>
    <submittedName>
        <fullName evidence="5">SDR family oxidoreductase</fullName>
    </submittedName>
</protein>
<dbReference type="SMART" id="SM00822">
    <property type="entry name" value="PKS_KR"/>
    <property type="match status" value="1"/>
</dbReference>
<dbReference type="SUPFAM" id="SSF51735">
    <property type="entry name" value="NAD(P)-binding Rossmann-fold domains"/>
    <property type="match status" value="1"/>
</dbReference>
<gene>
    <name evidence="5" type="ORF">EYB31_19405</name>
</gene>
<dbReference type="PANTHER" id="PTHR24321">
    <property type="entry name" value="DEHYDROGENASES, SHORT CHAIN"/>
    <property type="match status" value="1"/>
</dbReference>
<dbReference type="InterPro" id="IPR057326">
    <property type="entry name" value="KR_dom"/>
</dbReference>
<dbReference type="Pfam" id="PF13561">
    <property type="entry name" value="adh_short_C2"/>
    <property type="match status" value="1"/>
</dbReference>
<dbReference type="Gene3D" id="3.40.50.720">
    <property type="entry name" value="NAD(P)-binding Rossmann-like Domain"/>
    <property type="match status" value="1"/>
</dbReference>
<dbReference type="CDD" id="cd05233">
    <property type="entry name" value="SDR_c"/>
    <property type="match status" value="1"/>
</dbReference>
<evidence type="ECO:0000256" key="3">
    <source>
        <dbReference type="ARBA" id="ARBA00023027"/>
    </source>
</evidence>
<dbReference type="GO" id="GO:0008206">
    <property type="term" value="P:bile acid metabolic process"/>
    <property type="evidence" value="ECO:0007669"/>
    <property type="project" value="UniProtKB-ARBA"/>
</dbReference>
<dbReference type="PROSITE" id="PS00061">
    <property type="entry name" value="ADH_SHORT"/>
    <property type="match status" value="1"/>
</dbReference>
<dbReference type="OrthoDB" id="9803333at2"/>
<evidence type="ECO:0000256" key="2">
    <source>
        <dbReference type="ARBA" id="ARBA00023002"/>
    </source>
</evidence>
<comment type="similarity">
    <text evidence="1">Belongs to the short-chain dehydrogenases/reductases (SDR) family.</text>
</comment>